<evidence type="ECO:0000313" key="4">
    <source>
        <dbReference type="Proteomes" id="UP000438983"/>
    </source>
</evidence>
<gene>
    <name evidence="3" type="ORF">GQA94_10440</name>
</gene>
<sequence>MSTIDLQVQGMTCGACVRHVIQALTPVAGVTDVAVDLGAGRARVEGDADHAALIAALVEAGYPARLDAKATPRTPSGAGCGSRCGCH</sequence>
<dbReference type="RefSeq" id="WP_158187956.1">
    <property type="nucleotide sequence ID" value="NZ_CP046902.1"/>
</dbReference>
<dbReference type="Gene3D" id="3.30.70.100">
    <property type="match status" value="1"/>
</dbReference>
<dbReference type="PROSITE" id="PS50846">
    <property type="entry name" value="HMA_2"/>
    <property type="match status" value="1"/>
</dbReference>
<evidence type="ECO:0000259" key="2">
    <source>
        <dbReference type="PROSITE" id="PS50846"/>
    </source>
</evidence>
<dbReference type="OrthoDB" id="9814359at2"/>
<evidence type="ECO:0000313" key="3">
    <source>
        <dbReference type="EMBL" id="QGZ30458.1"/>
    </source>
</evidence>
<reference evidence="3 4" key="1">
    <citation type="submission" date="2019-12" db="EMBL/GenBank/DDBJ databases">
        <title>Complete genome sequence of Pseudomonas stutzeri.</title>
        <authorList>
            <person name="Lim S.R."/>
            <person name="Kim J.H."/>
        </authorList>
    </citation>
    <scope>NUCLEOTIDE SEQUENCE [LARGE SCALE GENOMIC DNA]</scope>
    <source>
        <strain evidence="3 4">PM101005</strain>
    </source>
</reference>
<organism evidence="3 4">
    <name type="scientific">Stutzerimonas stutzeri</name>
    <name type="common">Pseudomonas stutzeri</name>
    <dbReference type="NCBI Taxonomy" id="316"/>
    <lineage>
        <taxon>Bacteria</taxon>
        <taxon>Pseudomonadati</taxon>
        <taxon>Pseudomonadota</taxon>
        <taxon>Gammaproteobacteria</taxon>
        <taxon>Pseudomonadales</taxon>
        <taxon>Pseudomonadaceae</taxon>
        <taxon>Stutzerimonas</taxon>
    </lineage>
</organism>
<dbReference type="PROSITE" id="PS01047">
    <property type="entry name" value="HMA_1"/>
    <property type="match status" value="1"/>
</dbReference>
<dbReference type="InterPro" id="IPR036163">
    <property type="entry name" value="HMA_dom_sf"/>
</dbReference>
<dbReference type="AlphaFoldDB" id="A0A6I6LJ96"/>
<dbReference type="EMBL" id="CP046902">
    <property type="protein sequence ID" value="QGZ30458.1"/>
    <property type="molecule type" value="Genomic_DNA"/>
</dbReference>
<accession>A0A6I6LJ96</accession>
<feature type="domain" description="HMA" evidence="2">
    <location>
        <begin position="2"/>
        <end position="65"/>
    </location>
</feature>
<proteinExistence type="predicted"/>
<dbReference type="Pfam" id="PF00403">
    <property type="entry name" value="HMA"/>
    <property type="match status" value="1"/>
</dbReference>
<dbReference type="SUPFAM" id="SSF55008">
    <property type="entry name" value="HMA, heavy metal-associated domain"/>
    <property type="match status" value="1"/>
</dbReference>
<name>A0A6I6LJ96_STUST</name>
<dbReference type="GO" id="GO:0046872">
    <property type="term" value="F:metal ion binding"/>
    <property type="evidence" value="ECO:0007669"/>
    <property type="project" value="UniProtKB-KW"/>
</dbReference>
<evidence type="ECO:0000256" key="1">
    <source>
        <dbReference type="ARBA" id="ARBA00022723"/>
    </source>
</evidence>
<dbReference type="InterPro" id="IPR006121">
    <property type="entry name" value="HMA_dom"/>
</dbReference>
<dbReference type="Proteomes" id="UP000438983">
    <property type="component" value="Chromosome"/>
</dbReference>
<protein>
    <submittedName>
        <fullName evidence="3">Copper-binding protein</fullName>
    </submittedName>
</protein>
<dbReference type="InterPro" id="IPR017969">
    <property type="entry name" value="Heavy-metal-associated_CS"/>
</dbReference>
<keyword evidence="1" id="KW-0479">Metal-binding</keyword>
<dbReference type="CDD" id="cd00371">
    <property type="entry name" value="HMA"/>
    <property type="match status" value="1"/>
</dbReference>